<proteinExistence type="predicted"/>
<dbReference type="EMBL" id="MN740937">
    <property type="protein sequence ID" value="QHU18751.1"/>
    <property type="molecule type" value="Genomic_DNA"/>
</dbReference>
<accession>A0A6C0KNJ7</accession>
<sequence>MTYFQHLCRASFLGGKMLYGGVCLLVHAIVPAFYEQTGTRIIHELHQDIELQKIHTS</sequence>
<evidence type="ECO:0000313" key="2">
    <source>
        <dbReference type="EMBL" id="QHU18751.1"/>
    </source>
</evidence>
<protein>
    <recommendedName>
        <fullName evidence="3">Capsule biosynthesis protein</fullName>
    </recommendedName>
</protein>
<dbReference type="Pfam" id="PF19883">
    <property type="entry name" value="DUF6356"/>
    <property type="match status" value="1"/>
</dbReference>
<name>A0A6C0KNJ7_9ZZZZ</name>
<reference evidence="2" key="1">
    <citation type="journal article" date="2020" name="Nature">
        <title>Giant virus diversity and host interactions through global metagenomics.</title>
        <authorList>
            <person name="Schulz F."/>
            <person name="Roux S."/>
            <person name="Paez-Espino D."/>
            <person name="Jungbluth S."/>
            <person name="Walsh D.A."/>
            <person name="Denef V.J."/>
            <person name="McMahon K.D."/>
            <person name="Konstantinidis K.T."/>
            <person name="Eloe-Fadrosh E.A."/>
            <person name="Kyrpides N.C."/>
            <person name="Woyke T."/>
        </authorList>
    </citation>
    <scope>NUCLEOTIDE SEQUENCE</scope>
    <source>
        <strain evidence="2">GVMAG-S-3300013006-158</strain>
    </source>
</reference>
<keyword evidence="1" id="KW-0472">Membrane</keyword>
<feature type="transmembrane region" description="Helical" evidence="1">
    <location>
        <begin position="17"/>
        <end position="34"/>
    </location>
</feature>
<dbReference type="AlphaFoldDB" id="A0A6C0KNJ7"/>
<organism evidence="2">
    <name type="scientific">viral metagenome</name>
    <dbReference type="NCBI Taxonomy" id="1070528"/>
    <lineage>
        <taxon>unclassified sequences</taxon>
        <taxon>metagenomes</taxon>
        <taxon>organismal metagenomes</taxon>
    </lineage>
</organism>
<evidence type="ECO:0008006" key="3">
    <source>
        <dbReference type="Google" id="ProtNLM"/>
    </source>
</evidence>
<dbReference type="InterPro" id="IPR045936">
    <property type="entry name" value="DUF6356"/>
</dbReference>
<keyword evidence="1" id="KW-0812">Transmembrane</keyword>
<evidence type="ECO:0000256" key="1">
    <source>
        <dbReference type="SAM" id="Phobius"/>
    </source>
</evidence>
<keyword evidence="1" id="KW-1133">Transmembrane helix</keyword>